<protein>
    <recommendedName>
        <fullName evidence="2">Reverse transcriptase zinc-binding domain-containing protein</fullName>
    </recommendedName>
</protein>
<evidence type="ECO:0000256" key="1">
    <source>
        <dbReference type="SAM" id="MobiDB-lite"/>
    </source>
</evidence>
<evidence type="ECO:0000259" key="2">
    <source>
        <dbReference type="Pfam" id="PF13966"/>
    </source>
</evidence>
<sequence>MTIGLSSQGMKQLQRTTREFLWGLAADDDWVRLAEEIIRRTLRNSSKPNDVKRWTPAEVLLGLDSFRTPDSPTLDRMLKAWFKQRTKLKWTHAAGPFPTSTSPKFLMAMLHNILDMPQQGFKLINRDLQRMTDPNDRNITAAINNISDAFPHNDALPIGWEDAAGWTWDTKQTTGPDTWKITTAECKNLQYANSNDIHKLNTKWDIRSGEADWTKRWSQLWADRAIYRTKVRFWRYVRGGYFTNSKARSWGLSERLCPRCNVDIETLEHAFWSCPRLLQRTSWITWLLLDPQETTINRYGAESIQVIFDAALAVHKNSQAALLLLLAALRANWQERNEAQFNGKQHSKGILPIIREAQTEAAALVGKTTRKAKQEIQRMNQLIDYWMMETNRWFQGAQQRNPQPRFNYEDQPQLSTQRRTPPTSPDRRHSQTTADSEDDMIRQDHLHPDHDLLRRLRNGTSPVKVAELAGGLRHLIGSTLSYCGKLVSGKVR</sequence>
<dbReference type="InterPro" id="IPR026960">
    <property type="entry name" value="RVT-Znf"/>
</dbReference>
<reference evidence="3 4" key="1">
    <citation type="submission" date="2024-09" db="EMBL/GenBank/DDBJ databases">
        <title>Chromosome-scale assembly of Riccia sorocarpa.</title>
        <authorList>
            <person name="Paukszto L."/>
        </authorList>
    </citation>
    <scope>NUCLEOTIDE SEQUENCE [LARGE SCALE GENOMIC DNA]</scope>
    <source>
        <strain evidence="3">LP-2024</strain>
        <tissue evidence="3">Aerial parts of the thallus</tissue>
    </source>
</reference>
<feature type="domain" description="Reverse transcriptase zinc-binding" evidence="2">
    <location>
        <begin position="207"/>
        <end position="276"/>
    </location>
</feature>
<dbReference type="AlphaFoldDB" id="A0ABD3GRC8"/>
<proteinExistence type="predicted"/>
<name>A0ABD3GRC8_9MARC</name>
<organism evidence="3 4">
    <name type="scientific">Riccia sorocarpa</name>
    <dbReference type="NCBI Taxonomy" id="122646"/>
    <lineage>
        <taxon>Eukaryota</taxon>
        <taxon>Viridiplantae</taxon>
        <taxon>Streptophyta</taxon>
        <taxon>Embryophyta</taxon>
        <taxon>Marchantiophyta</taxon>
        <taxon>Marchantiopsida</taxon>
        <taxon>Marchantiidae</taxon>
        <taxon>Marchantiales</taxon>
        <taxon>Ricciaceae</taxon>
        <taxon>Riccia</taxon>
    </lineage>
</organism>
<feature type="compositionally biased region" description="Polar residues" evidence="1">
    <location>
        <begin position="401"/>
        <end position="421"/>
    </location>
</feature>
<dbReference type="Proteomes" id="UP001633002">
    <property type="component" value="Unassembled WGS sequence"/>
</dbReference>
<evidence type="ECO:0000313" key="3">
    <source>
        <dbReference type="EMBL" id="KAL3680304.1"/>
    </source>
</evidence>
<feature type="region of interest" description="Disordered" evidence="1">
    <location>
        <begin position="401"/>
        <end position="442"/>
    </location>
</feature>
<dbReference type="Pfam" id="PF13966">
    <property type="entry name" value="zf-RVT"/>
    <property type="match status" value="1"/>
</dbReference>
<comment type="caution">
    <text evidence="3">The sequence shown here is derived from an EMBL/GenBank/DDBJ whole genome shotgun (WGS) entry which is preliminary data.</text>
</comment>
<accession>A0ABD3GRC8</accession>
<dbReference type="EMBL" id="JBJQOH010000007">
    <property type="protein sequence ID" value="KAL3680304.1"/>
    <property type="molecule type" value="Genomic_DNA"/>
</dbReference>
<gene>
    <name evidence="3" type="ORF">R1sor_023260</name>
</gene>
<keyword evidence="4" id="KW-1185">Reference proteome</keyword>
<evidence type="ECO:0000313" key="4">
    <source>
        <dbReference type="Proteomes" id="UP001633002"/>
    </source>
</evidence>